<dbReference type="SUPFAM" id="SSF56712">
    <property type="entry name" value="Prokaryotic type I DNA topoisomerase"/>
    <property type="match status" value="1"/>
</dbReference>
<feature type="site" description="Interaction with DNA" evidence="10">
    <location>
        <position position="143"/>
    </location>
</feature>
<feature type="domain" description="Topo IA-type catalytic" evidence="12">
    <location>
        <begin position="133"/>
        <end position="551"/>
    </location>
</feature>
<dbReference type="SMART" id="SM00437">
    <property type="entry name" value="TOP1Ac"/>
    <property type="match status" value="1"/>
</dbReference>
<comment type="similarity">
    <text evidence="2 10">Belongs to the type IA topoisomerase family.</text>
</comment>
<keyword evidence="4" id="KW-0863">Zinc-finger</keyword>
<feature type="site" description="Interaction with DNA" evidence="10">
    <location>
        <position position="37"/>
    </location>
</feature>
<dbReference type="InterPro" id="IPR023405">
    <property type="entry name" value="Topo_IA_core_domain"/>
</dbReference>
<dbReference type="Gene3D" id="2.70.20.10">
    <property type="entry name" value="Topoisomerase I, domain 3"/>
    <property type="match status" value="1"/>
</dbReference>
<dbReference type="PROSITE" id="PS52039">
    <property type="entry name" value="TOPO_IA_2"/>
    <property type="match status" value="1"/>
</dbReference>
<keyword evidence="8 10" id="KW-0238">DNA-binding</keyword>
<keyword evidence="14" id="KW-1185">Reference proteome</keyword>
<dbReference type="InterPro" id="IPR034149">
    <property type="entry name" value="TOPRIM_TopoI"/>
</dbReference>
<dbReference type="HAMAP" id="MF_00952">
    <property type="entry name" value="Topoisom_1_prok"/>
    <property type="match status" value="1"/>
</dbReference>
<dbReference type="PROSITE" id="PS00396">
    <property type="entry name" value="TOPO_IA_1"/>
    <property type="match status" value="1"/>
</dbReference>
<dbReference type="InterPro" id="IPR003602">
    <property type="entry name" value="Topo_IA_DNA-bd_dom"/>
</dbReference>
<dbReference type="Proteomes" id="UP000289952">
    <property type="component" value="Chromosome"/>
</dbReference>
<dbReference type="Gene3D" id="1.10.460.10">
    <property type="entry name" value="Topoisomerase I, domain 2"/>
    <property type="match status" value="1"/>
</dbReference>
<evidence type="ECO:0000259" key="12">
    <source>
        <dbReference type="PROSITE" id="PS52039"/>
    </source>
</evidence>
<evidence type="ECO:0000313" key="13">
    <source>
        <dbReference type="EMBL" id="VEU62869.1"/>
    </source>
</evidence>
<dbReference type="PANTHER" id="PTHR42785:SF1">
    <property type="entry name" value="DNA TOPOISOMERASE"/>
    <property type="match status" value="1"/>
</dbReference>
<dbReference type="Gene3D" id="3.30.65.10">
    <property type="entry name" value="Bacterial Topoisomerase I, domain 1"/>
    <property type="match status" value="1"/>
</dbReference>
<evidence type="ECO:0000256" key="7">
    <source>
        <dbReference type="ARBA" id="ARBA00023029"/>
    </source>
</evidence>
<name>A0A449ACX0_9BACT</name>
<comment type="function">
    <text evidence="10">Releases the supercoiling and torsional tension of DNA, which is introduced during the DNA replication and transcription, by transiently cleaving and rejoining one strand of the DNA duplex. Introduces a single-strand break via transesterification at a target site in duplex DNA. The scissile phosphodiester is attacked by the catalytic tyrosine of the enzyme, resulting in the formation of a DNA-(5'-phosphotyrosyl)-enzyme intermediate and the expulsion of a 3'-OH DNA strand. The free DNA strand then undergoes passage around the unbroken strand, thus removing DNA supercoils. Finally, in the religation step, the DNA 3'-OH attacks the covalent intermediate to expel the active-site tyrosine and restore the DNA phosphodiester backbone.</text>
</comment>
<feature type="site" description="Interaction with DNA" evidence="10">
    <location>
        <position position="483"/>
    </location>
</feature>
<dbReference type="GO" id="GO:0003677">
    <property type="term" value="F:DNA binding"/>
    <property type="evidence" value="ECO:0007669"/>
    <property type="project" value="UniProtKB-KW"/>
</dbReference>
<dbReference type="SMART" id="SM00493">
    <property type="entry name" value="TOPRIM"/>
    <property type="match status" value="1"/>
</dbReference>
<feature type="site" description="Interaction with DNA" evidence="10">
    <location>
        <position position="144"/>
    </location>
</feature>
<dbReference type="InterPro" id="IPR006171">
    <property type="entry name" value="TOPRIM_dom"/>
</dbReference>
<dbReference type="Gene3D" id="3.40.50.140">
    <property type="match status" value="1"/>
</dbReference>
<dbReference type="SUPFAM" id="SSF57783">
    <property type="entry name" value="Zinc beta-ribbon"/>
    <property type="match status" value="1"/>
</dbReference>
<dbReference type="Gene3D" id="1.10.290.10">
    <property type="entry name" value="Topoisomerase I, domain 4"/>
    <property type="match status" value="1"/>
</dbReference>
<proteinExistence type="inferred from homology"/>
<keyword evidence="6" id="KW-0460">Magnesium</keyword>
<evidence type="ECO:0000256" key="2">
    <source>
        <dbReference type="ARBA" id="ARBA00009446"/>
    </source>
</evidence>
<feature type="domain" description="Toprim" evidence="11">
    <location>
        <begin position="7"/>
        <end position="119"/>
    </location>
</feature>
<dbReference type="InterPro" id="IPR013497">
    <property type="entry name" value="Topo_IA_cen"/>
</dbReference>
<dbReference type="InterPro" id="IPR013824">
    <property type="entry name" value="Topo_IA_cen_sub1"/>
</dbReference>
<dbReference type="EMBL" id="LR214972">
    <property type="protein sequence ID" value="VEU62869.1"/>
    <property type="molecule type" value="Genomic_DNA"/>
</dbReference>
<sequence length="607" mass="69194">MYIYIMKNLVIVESPNKVSTIQKYLGDNYKVVASVGHFLQMKTDGEHGLGIDLENWEPKYALDRSKTKIVNEIKKELKDADFVFIATDPDREGEGIGSHLVEYFKIQNFKRIKYNEITKDAILKAVANPVDLNQGLIDAQKSRRMLDRIIGFRLTNLMKAKFKNSPGIPTAGRVQSIALKLVVDREREILNFIPEEYFILNAKITNNSVLAYYYNANNQGDKKNWIYANEIQEIKKHFETAPKTLLVENVTVSKRKMGAITPFKQSALYKKSPYSAASTQGILQKLYEGFGNGGLITYPRTDSTRLSNDFTKVAQNYILNTWGSDYVASEVKGFSGEQDAHEAIRPTDIYLTPAKAAKIYPELTDYDLKIYKLIYDTTLMALISQPIRESKLYEYSNDKYHFRQSFSKILFDGYYVIAPQETEALDPNYQKGQTIGVEKFNFEAHATKPAPRYNEGSLIETLDNIKVGRPSTFATTVNLIKDRKFVNNESSQLVPTEFGFAICDSLIQGFSNIINEKYTAQVEEELDKIAEQELSKNNVLQNFWTKFQTELSVAAKKMNVYTFATPTINQNCPQCHSSLLVRNNKKGQKFIGCSAFPKCKYTESYNE</sequence>
<evidence type="ECO:0000256" key="10">
    <source>
        <dbReference type="HAMAP-Rule" id="MF_00952"/>
    </source>
</evidence>
<evidence type="ECO:0000256" key="5">
    <source>
        <dbReference type="ARBA" id="ARBA00022833"/>
    </source>
</evidence>
<dbReference type="PANTHER" id="PTHR42785">
    <property type="entry name" value="DNA TOPOISOMERASE, TYPE IA, CORE"/>
    <property type="match status" value="1"/>
</dbReference>
<keyword evidence="7 10" id="KW-0799">Topoisomerase</keyword>
<dbReference type="InterPro" id="IPR023406">
    <property type="entry name" value="Topo_IA_AS"/>
</dbReference>
<evidence type="ECO:0000256" key="1">
    <source>
        <dbReference type="ARBA" id="ARBA00000213"/>
    </source>
</evidence>
<gene>
    <name evidence="10 13" type="primary">topA</name>
    <name evidence="13" type="ORF">NCTC10118_00176</name>
</gene>
<accession>A0A449ACX0</accession>
<reference evidence="13 14" key="1">
    <citation type="submission" date="2019-01" db="EMBL/GenBank/DDBJ databases">
        <authorList>
            <consortium name="Pathogen Informatics"/>
        </authorList>
    </citation>
    <scope>NUCLEOTIDE SEQUENCE [LARGE SCALE GENOMIC DNA]</scope>
    <source>
        <strain evidence="13 14">NCTC10118</strain>
    </source>
</reference>
<dbReference type="NCBIfam" id="TIGR01051">
    <property type="entry name" value="topA_bact"/>
    <property type="match status" value="1"/>
</dbReference>
<comment type="caution">
    <text evidence="10">Lacks conserved residue(s) required for the propagation of feature annotation.</text>
</comment>
<dbReference type="Pfam" id="PF01396">
    <property type="entry name" value="Zn_ribbon_Top1"/>
    <property type="match status" value="1"/>
</dbReference>
<dbReference type="GO" id="GO:0005694">
    <property type="term" value="C:chromosome"/>
    <property type="evidence" value="ECO:0007669"/>
    <property type="project" value="InterPro"/>
</dbReference>
<dbReference type="Pfam" id="PF01131">
    <property type="entry name" value="Topoisom_bac"/>
    <property type="match status" value="1"/>
</dbReference>
<dbReference type="EC" id="5.6.2.1" evidence="10"/>
<comment type="catalytic activity">
    <reaction evidence="1 10">
        <text>ATP-independent breakage of single-stranded DNA, followed by passage and rejoining.</text>
        <dbReference type="EC" id="5.6.2.1"/>
    </reaction>
</comment>
<dbReference type="InterPro" id="IPR028612">
    <property type="entry name" value="Topoisom_1_IA"/>
</dbReference>
<dbReference type="SMART" id="SM00436">
    <property type="entry name" value="TOP1Bc"/>
    <property type="match status" value="1"/>
</dbReference>
<evidence type="ECO:0000256" key="6">
    <source>
        <dbReference type="ARBA" id="ARBA00022842"/>
    </source>
</evidence>
<dbReference type="PROSITE" id="PS50880">
    <property type="entry name" value="TOPRIM"/>
    <property type="match status" value="1"/>
</dbReference>
<evidence type="ECO:0000256" key="4">
    <source>
        <dbReference type="ARBA" id="ARBA00022771"/>
    </source>
</evidence>
<dbReference type="GO" id="GO:0008270">
    <property type="term" value="F:zinc ion binding"/>
    <property type="evidence" value="ECO:0007669"/>
    <property type="project" value="UniProtKB-KW"/>
</dbReference>
<protein>
    <recommendedName>
        <fullName evidence="10">DNA topoisomerase 1</fullName>
        <ecNumber evidence="10">5.6.2.1</ecNumber>
    </recommendedName>
    <alternativeName>
        <fullName evidence="10">DNA topoisomerase I</fullName>
    </alternativeName>
</protein>
<organism evidence="13 14">
    <name type="scientific">Mycoplasmopsis bovirhinis</name>
    <dbReference type="NCBI Taxonomy" id="29553"/>
    <lineage>
        <taxon>Bacteria</taxon>
        <taxon>Bacillati</taxon>
        <taxon>Mycoplasmatota</taxon>
        <taxon>Mycoplasmoidales</taxon>
        <taxon>Metamycoplasmataceae</taxon>
        <taxon>Mycoplasmopsis</taxon>
    </lineage>
</organism>
<dbReference type="InterPro" id="IPR003601">
    <property type="entry name" value="Topo_IA_2"/>
</dbReference>
<dbReference type="InterPro" id="IPR013498">
    <property type="entry name" value="Topo_IA_Znf"/>
</dbReference>
<dbReference type="InterPro" id="IPR013825">
    <property type="entry name" value="Topo_IA_cen_sub2"/>
</dbReference>
<keyword evidence="5" id="KW-0862">Zinc</keyword>
<keyword evidence="3" id="KW-0479">Metal-binding</keyword>
<dbReference type="GO" id="GO:0003917">
    <property type="term" value="F:DNA topoisomerase type I (single strand cut, ATP-independent) activity"/>
    <property type="evidence" value="ECO:0007669"/>
    <property type="project" value="UniProtKB-UniRule"/>
</dbReference>
<dbReference type="CDD" id="cd00186">
    <property type="entry name" value="TOP1Ac"/>
    <property type="match status" value="1"/>
</dbReference>
<dbReference type="PRINTS" id="PR00417">
    <property type="entry name" value="PRTPISMRASEI"/>
</dbReference>
<evidence type="ECO:0000256" key="3">
    <source>
        <dbReference type="ARBA" id="ARBA00022723"/>
    </source>
</evidence>
<dbReference type="CDD" id="cd03363">
    <property type="entry name" value="TOPRIM_TopoIA_TopoI"/>
    <property type="match status" value="1"/>
</dbReference>
<dbReference type="GO" id="GO:0006265">
    <property type="term" value="P:DNA topological change"/>
    <property type="evidence" value="ECO:0007669"/>
    <property type="project" value="UniProtKB-UniRule"/>
</dbReference>
<evidence type="ECO:0000259" key="11">
    <source>
        <dbReference type="PROSITE" id="PS50880"/>
    </source>
</evidence>
<evidence type="ECO:0000256" key="9">
    <source>
        <dbReference type="ARBA" id="ARBA00023235"/>
    </source>
</evidence>
<feature type="active site" description="O-(5'-phospho-DNA)-tyrosine intermediate" evidence="10">
    <location>
        <position position="298"/>
    </location>
</feature>
<dbReference type="AlphaFoldDB" id="A0A449ACX0"/>
<dbReference type="InterPro" id="IPR005733">
    <property type="entry name" value="TopoI_bac-type"/>
</dbReference>
<feature type="site" description="Interaction with DNA" evidence="10">
    <location>
        <position position="147"/>
    </location>
</feature>
<keyword evidence="9 10" id="KW-0413">Isomerase</keyword>
<dbReference type="InterPro" id="IPR013826">
    <property type="entry name" value="Topo_IA_cen_sub3"/>
</dbReference>
<evidence type="ECO:0000313" key="14">
    <source>
        <dbReference type="Proteomes" id="UP000289952"/>
    </source>
</evidence>
<comment type="subunit">
    <text evidence="10">Monomer.</text>
</comment>
<dbReference type="InterPro" id="IPR000380">
    <property type="entry name" value="Topo_IA"/>
</dbReference>
<feature type="site" description="Interaction with DNA" evidence="10">
    <location>
        <position position="300"/>
    </location>
</feature>
<evidence type="ECO:0000256" key="8">
    <source>
        <dbReference type="ARBA" id="ARBA00023125"/>
    </source>
</evidence>
<dbReference type="Pfam" id="PF01751">
    <property type="entry name" value="Toprim"/>
    <property type="match status" value="1"/>
</dbReference>